<dbReference type="Pfam" id="PF13813">
    <property type="entry name" value="MBOAT_2"/>
    <property type="match status" value="1"/>
</dbReference>
<dbReference type="PANTHER" id="PTHR31595">
    <property type="entry name" value="LONG-CHAIN-ALCOHOL O-FATTY-ACYLTRANSFERASE 3-RELATED"/>
    <property type="match status" value="1"/>
</dbReference>
<dbReference type="PANTHER" id="PTHR31595:SF57">
    <property type="entry name" value="OS04G0481900 PROTEIN"/>
    <property type="match status" value="1"/>
</dbReference>
<dbReference type="GO" id="GO:0008374">
    <property type="term" value="F:O-acyltransferase activity"/>
    <property type="evidence" value="ECO:0007669"/>
    <property type="project" value="InterPro"/>
</dbReference>
<keyword evidence="11" id="KW-1185">Reference proteome</keyword>
<gene>
    <name evidence="10" type="ORF">ARMSODRAFT_894822</name>
</gene>
<feature type="transmembrane region" description="Helical" evidence="8">
    <location>
        <begin position="308"/>
        <end position="328"/>
    </location>
</feature>
<evidence type="ECO:0000256" key="1">
    <source>
        <dbReference type="ARBA" id="ARBA00004141"/>
    </source>
</evidence>
<feature type="transmembrane region" description="Helical" evidence="8">
    <location>
        <begin position="44"/>
        <end position="65"/>
    </location>
</feature>
<dbReference type="InterPro" id="IPR032805">
    <property type="entry name" value="Wax_synthase_dom"/>
</dbReference>
<keyword evidence="6 8" id="KW-1133">Transmembrane helix</keyword>
<keyword evidence="4" id="KW-0808">Transferase</keyword>
<evidence type="ECO:0000256" key="7">
    <source>
        <dbReference type="ARBA" id="ARBA00023136"/>
    </source>
</evidence>
<proteinExistence type="inferred from homology"/>
<keyword evidence="5 8" id="KW-0812">Transmembrane</keyword>
<comment type="similarity">
    <text evidence="3">Belongs to the wax synthase family.</text>
</comment>
<keyword evidence="7 8" id="KW-0472">Membrane</keyword>
<comment type="subcellular location">
    <subcellularLocation>
        <location evidence="1">Membrane</location>
        <topology evidence="1">Multi-pass membrane protein</topology>
    </subcellularLocation>
</comment>
<sequence>MPFSPPIDPDSRESLNWSSFATILLPSLACYYVSAVLTIRPYPFLVRLFVLPVTLCILYRCSVSLDLSHLNQSARNQWLNYWNEALLLGMTFFSMRAIAWTFTATPPRRIDSGKPSAAQLCFTGRYHEWNWSSGLHVPTEWRPTNSRTLFVLETLASAIIHVIILDILHYHLQSFSPNTFGSPKGGTIFTVIGIPDLRSTYISFLSGIVIYSAIQSTYDGFTIFGIILFQQNPTQWPPFFDHPWRSTSLNRFWAKGWHQVFRYEFIAVGGRPLYALGFGRIGAVLGVFTASGTLHVLGNWGLGHEAEFWAVGGYFVIQGVGVVLEGVWKKVFGHQVGGALGWMWTVAWAVGWANLLIDAWARAGLIGSAFFPGGARPVDVMMKLL</sequence>
<reference evidence="11" key="1">
    <citation type="journal article" date="2017" name="Nat. Ecol. Evol.">
        <title>Genome expansion and lineage-specific genetic innovations in the forest pathogenic fungi Armillaria.</title>
        <authorList>
            <person name="Sipos G."/>
            <person name="Prasanna A.N."/>
            <person name="Walter M.C."/>
            <person name="O'Connor E."/>
            <person name="Balint B."/>
            <person name="Krizsan K."/>
            <person name="Kiss B."/>
            <person name="Hess J."/>
            <person name="Varga T."/>
            <person name="Slot J."/>
            <person name="Riley R."/>
            <person name="Boka B."/>
            <person name="Rigling D."/>
            <person name="Barry K."/>
            <person name="Lee J."/>
            <person name="Mihaltcheva S."/>
            <person name="LaButti K."/>
            <person name="Lipzen A."/>
            <person name="Waldron R."/>
            <person name="Moloney N.M."/>
            <person name="Sperisen C."/>
            <person name="Kredics L."/>
            <person name="Vagvoelgyi C."/>
            <person name="Patrignani A."/>
            <person name="Fitzpatrick D."/>
            <person name="Nagy I."/>
            <person name="Doyle S."/>
            <person name="Anderson J.B."/>
            <person name="Grigoriev I.V."/>
            <person name="Gueldener U."/>
            <person name="Muensterkoetter M."/>
            <person name="Nagy L.G."/>
        </authorList>
    </citation>
    <scope>NUCLEOTIDE SEQUENCE [LARGE SCALE GENOMIC DNA]</scope>
    <source>
        <strain evidence="11">28-4</strain>
    </source>
</reference>
<dbReference type="GO" id="GO:0016020">
    <property type="term" value="C:membrane"/>
    <property type="evidence" value="ECO:0007669"/>
    <property type="project" value="UniProtKB-SubCell"/>
</dbReference>
<evidence type="ECO:0000256" key="5">
    <source>
        <dbReference type="ARBA" id="ARBA00022692"/>
    </source>
</evidence>
<accession>A0A2H3B0F5</accession>
<protein>
    <recommendedName>
        <fullName evidence="9">Wax synthase domain-containing protein</fullName>
    </recommendedName>
</protein>
<evidence type="ECO:0000259" key="9">
    <source>
        <dbReference type="Pfam" id="PF13813"/>
    </source>
</evidence>
<dbReference type="AlphaFoldDB" id="A0A2H3B0F5"/>
<name>A0A2H3B0F5_9AGAR</name>
<dbReference type="STRING" id="1076256.A0A2H3B0F5"/>
<feature type="transmembrane region" description="Helical" evidence="8">
    <location>
        <begin position="340"/>
        <end position="361"/>
    </location>
</feature>
<evidence type="ECO:0000313" key="10">
    <source>
        <dbReference type="EMBL" id="PBK63220.1"/>
    </source>
</evidence>
<dbReference type="InterPro" id="IPR044851">
    <property type="entry name" value="Wax_synthase"/>
</dbReference>
<feature type="domain" description="Wax synthase" evidence="9">
    <location>
        <begin position="236"/>
        <end position="310"/>
    </location>
</feature>
<feature type="transmembrane region" description="Helical" evidence="8">
    <location>
        <begin position="85"/>
        <end position="104"/>
    </location>
</feature>
<evidence type="ECO:0000256" key="6">
    <source>
        <dbReference type="ARBA" id="ARBA00022989"/>
    </source>
</evidence>
<dbReference type="EMBL" id="KZ293460">
    <property type="protein sequence ID" value="PBK63220.1"/>
    <property type="molecule type" value="Genomic_DNA"/>
</dbReference>
<organism evidence="10 11">
    <name type="scientific">Armillaria solidipes</name>
    <dbReference type="NCBI Taxonomy" id="1076256"/>
    <lineage>
        <taxon>Eukaryota</taxon>
        <taxon>Fungi</taxon>
        <taxon>Dikarya</taxon>
        <taxon>Basidiomycota</taxon>
        <taxon>Agaricomycotina</taxon>
        <taxon>Agaricomycetes</taxon>
        <taxon>Agaricomycetidae</taxon>
        <taxon>Agaricales</taxon>
        <taxon>Marasmiineae</taxon>
        <taxon>Physalacriaceae</taxon>
        <taxon>Armillaria</taxon>
    </lineage>
</organism>
<feature type="transmembrane region" description="Helical" evidence="8">
    <location>
        <begin position="20"/>
        <end position="37"/>
    </location>
</feature>
<evidence type="ECO:0000256" key="4">
    <source>
        <dbReference type="ARBA" id="ARBA00022679"/>
    </source>
</evidence>
<evidence type="ECO:0000256" key="2">
    <source>
        <dbReference type="ARBA" id="ARBA00005179"/>
    </source>
</evidence>
<dbReference type="GO" id="GO:0006629">
    <property type="term" value="P:lipid metabolic process"/>
    <property type="evidence" value="ECO:0007669"/>
    <property type="project" value="InterPro"/>
</dbReference>
<comment type="pathway">
    <text evidence="2">Secondary metabolite biosynthesis.</text>
</comment>
<dbReference type="Proteomes" id="UP000218334">
    <property type="component" value="Unassembled WGS sequence"/>
</dbReference>
<evidence type="ECO:0000313" key="11">
    <source>
        <dbReference type="Proteomes" id="UP000218334"/>
    </source>
</evidence>
<feature type="transmembrane region" description="Helical" evidence="8">
    <location>
        <begin position="281"/>
        <end position="302"/>
    </location>
</feature>
<evidence type="ECO:0000256" key="3">
    <source>
        <dbReference type="ARBA" id="ARBA00007282"/>
    </source>
</evidence>
<evidence type="ECO:0000256" key="8">
    <source>
        <dbReference type="SAM" id="Phobius"/>
    </source>
</evidence>
<feature type="transmembrane region" description="Helical" evidence="8">
    <location>
        <begin position="208"/>
        <end position="229"/>
    </location>
</feature>
<feature type="transmembrane region" description="Helical" evidence="8">
    <location>
        <begin position="149"/>
        <end position="172"/>
    </location>
</feature>